<proteinExistence type="predicted"/>
<dbReference type="InterPro" id="IPR052709">
    <property type="entry name" value="Transposase-MT_Hybrid"/>
</dbReference>
<name>A0A154PIQ5_DUFNO</name>
<keyword evidence="1" id="KW-0808">Transferase</keyword>
<keyword evidence="1" id="KW-0489">Methyltransferase</keyword>
<dbReference type="PANTHER" id="PTHR46060:SF1">
    <property type="entry name" value="MARINER MOS1 TRANSPOSASE-LIKE PROTEIN"/>
    <property type="match status" value="1"/>
</dbReference>
<gene>
    <name evidence="1" type="ORF">WN55_03705</name>
</gene>
<sequence length="89" mass="10232">MRTFVAKRSVIVLEHPPYSPDMAPADFFLFPRLKGVLNGLHFADVPDIQKRVTSLLRPIPQEAFAECFQQLYNRCQKCIVTNGDYFEGQ</sequence>
<dbReference type="GO" id="GO:0008168">
    <property type="term" value="F:methyltransferase activity"/>
    <property type="evidence" value="ECO:0007669"/>
    <property type="project" value="UniProtKB-KW"/>
</dbReference>
<evidence type="ECO:0000313" key="2">
    <source>
        <dbReference type="Proteomes" id="UP000076502"/>
    </source>
</evidence>
<dbReference type="InterPro" id="IPR036397">
    <property type="entry name" value="RNaseH_sf"/>
</dbReference>
<keyword evidence="2" id="KW-1185">Reference proteome</keyword>
<evidence type="ECO:0000313" key="1">
    <source>
        <dbReference type="EMBL" id="KZC11683.1"/>
    </source>
</evidence>
<dbReference type="PANTHER" id="PTHR46060">
    <property type="entry name" value="MARINER MOS1 TRANSPOSASE-LIKE PROTEIN"/>
    <property type="match status" value="1"/>
</dbReference>
<dbReference type="GO" id="GO:0003676">
    <property type="term" value="F:nucleic acid binding"/>
    <property type="evidence" value="ECO:0007669"/>
    <property type="project" value="InterPro"/>
</dbReference>
<dbReference type="GO" id="GO:0032259">
    <property type="term" value="P:methylation"/>
    <property type="evidence" value="ECO:0007669"/>
    <property type="project" value="UniProtKB-KW"/>
</dbReference>
<dbReference type="STRING" id="178035.A0A154PIQ5"/>
<protein>
    <submittedName>
        <fullName evidence="1">Histone-lysine N-methyltransferase SETMAR</fullName>
    </submittedName>
</protein>
<dbReference type="Proteomes" id="UP000076502">
    <property type="component" value="Unassembled WGS sequence"/>
</dbReference>
<dbReference type="AlphaFoldDB" id="A0A154PIQ5"/>
<organism evidence="1 2">
    <name type="scientific">Dufourea novaeangliae</name>
    <name type="common">Sweat bee</name>
    <dbReference type="NCBI Taxonomy" id="178035"/>
    <lineage>
        <taxon>Eukaryota</taxon>
        <taxon>Metazoa</taxon>
        <taxon>Ecdysozoa</taxon>
        <taxon>Arthropoda</taxon>
        <taxon>Hexapoda</taxon>
        <taxon>Insecta</taxon>
        <taxon>Pterygota</taxon>
        <taxon>Neoptera</taxon>
        <taxon>Endopterygota</taxon>
        <taxon>Hymenoptera</taxon>
        <taxon>Apocrita</taxon>
        <taxon>Aculeata</taxon>
        <taxon>Apoidea</taxon>
        <taxon>Anthophila</taxon>
        <taxon>Halictidae</taxon>
        <taxon>Rophitinae</taxon>
        <taxon>Dufourea</taxon>
    </lineage>
</organism>
<reference evidence="1 2" key="1">
    <citation type="submission" date="2015-07" db="EMBL/GenBank/DDBJ databases">
        <title>The genome of Dufourea novaeangliae.</title>
        <authorList>
            <person name="Pan H."/>
            <person name="Kapheim K."/>
        </authorList>
    </citation>
    <scope>NUCLEOTIDE SEQUENCE [LARGE SCALE GENOMIC DNA]</scope>
    <source>
        <strain evidence="1">0120121106</strain>
        <tissue evidence="1">Whole body</tissue>
    </source>
</reference>
<dbReference type="EMBL" id="KQ434925">
    <property type="protein sequence ID" value="KZC11683.1"/>
    <property type="molecule type" value="Genomic_DNA"/>
</dbReference>
<dbReference type="Gene3D" id="3.30.420.10">
    <property type="entry name" value="Ribonuclease H-like superfamily/Ribonuclease H"/>
    <property type="match status" value="1"/>
</dbReference>
<accession>A0A154PIQ5</accession>